<keyword evidence="7" id="KW-1278">Translocase</keyword>
<dbReference type="GO" id="GO:0005524">
    <property type="term" value="F:ATP binding"/>
    <property type="evidence" value="ECO:0007669"/>
    <property type="project" value="UniProtKB-KW"/>
</dbReference>
<keyword evidence="4" id="KW-1003">Cell membrane</keyword>
<dbReference type="SMART" id="SM00382">
    <property type="entry name" value="AAA"/>
    <property type="match status" value="1"/>
</dbReference>
<sequence length="311" mass="34868">MPIIEIKNLTKYYPDPNNPGKKFAAVDHISLNINEGETFGILGPNGAGKTTTLEMIEGMREIDDGTVTVAGILVNKNEMAVKQVIGVQLQKSEYFDYLNLCELLTLFGDFYHRKVDPAELLKEVQLIDKRKARAKGLSGGQKQRLSIASALVNDPKVLFLDEPTTGLDPQARHNLWDLIRKIKTKGKTIVITTHYMEEAELLCDRIAVMDRAKIIALDTPKNLIKQYAKTAKIIFSMDKDIPMENFKALSGVLEIQKINSNFELQVTNVEEAIYNLVELDKKEGAHLTSLQVVKATLEDVFLNLTGRALRE</sequence>
<gene>
    <name evidence="10" type="ORF">COT24_04685</name>
</gene>
<dbReference type="InterPro" id="IPR017871">
    <property type="entry name" value="ABC_transporter-like_CS"/>
</dbReference>
<dbReference type="PROSITE" id="PS00211">
    <property type="entry name" value="ABC_TRANSPORTER_1"/>
    <property type="match status" value="1"/>
</dbReference>
<dbReference type="SUPFAM" id="SSF52540">
    <property type="entry name" value="P-loop containing nucleoside triphosphate hydrolases"/>
    <property type="match status" value="1"/>
</dbReference>
<evidence type="ECO:0000259" key="9">
    <source>
        <dbReference type="PROSITE" id="PS50893"/>
    </source>
</evidence>
<dbReference type="PROSITE" id="PS50893">
    <property type="entry name" value="ABC_TRANSPORTER_2"/>
    <property type="match status" value="1"/>
</dbReference>
<dbReference type="InterPro" id="IPR050763">
    <property type="entry name" value="ABC_transporter_ATP-binding"/>
</dbReference>
<name>A0A2H0YUS1_9BACT</name>
<dbReference type="GO" id="GO:0016887">
    <property type="term" value="F:ATP hydrolysis activity"/>
    <property type="evidence" value="ECO:0007669"/>
    <property type="project" value="InterPro"/>
</dbReference>
<evidence type="ECO:0000256" key="3">
    <source>
        <dbReference type="ARBA" id="ARBA00022448"/>
    </source>
</evidence>
<dbReference type="GO" id="GO:0005886">
    <property type="term" value="C:plasma membrane"/>
    <property type="evidence" value="ECO:0007669"/>
    <property type="project" value="UniProtKB-SubCell"/>
</dbReference>
<dbReference type="InterPro" id="IPR027417">
    <property type="entry name" value="P-loop_NTPase"/>
</dbReference>
<dbReference type="Gene3D" id="3.40.50.300">
    <property type="entry name" value="P-loop containing nucleotide triphosphate hydrolases"/>
    <property type="match status" value="1"/>
</dbReference>
<dbReference type="CDD" id="cd03263">
    <property type="entry name" value="ABC_subfamily_A"/>
    <property type="match status" value="1"/>
</dbReference>
<dbReference type="AlphaFoldDB" id="A0A2H0YUS1"/>
<evidence type="ECO:0000256" key="6">
    <source>
        <dbReference type="ARBA" id="ARBA00022840"/>
    </source>
</evidence>
<evidence type="ECO:0000313" key="11">
    <source>
        <dbReference type="Proteomes" id="UP000231542"/>
    </source>
</evidence>
<comment type="similarity">
    <text evidence="2">Belongs to the ABC transporter superfamily.</text>
</comment>
<comment type="caution">
    <text evidence="10">The sequence shown here is derived from an EMBL/GenBank/DDBJ whole genome shotgun (WGS) entry which is preliminary data.</text>
</comment>
<dbReference type="FunFam" id="3.40.50.300:FF:000589">
    <property type="entry name" value="ABC transporter, ATP-binding subunit"/>
    <property type="match status" value="1"/>
</dbReference>
<evidence type="ECO:0000256" key="7">
    <source>
        <dbReference type="ARBA" id="ARBA00022967"/>
    </source>
</evidence>
<accession>A0A2H0YUS1</accession>
<evidence type="ECO:0000256" key="4">
    <source>
        <dbReference type="ARBA" id="ARBA00022475"/>
    </source>
</evidence>
<keyword evidence="5" id="KW-0547">Nucleotide-binding</keyword>
<dbReference type="PANTHER" id="PTHR42711:SF5">
    <property type="entry name" value="ABC TRANSPORTER ATP-BINDING PROTEIN NATA"/>
    <property type="match status" value="1"/>
</dbReference>
<keyword evidence="3" id="KW-0813">Transport</keyword>
<dbReference type="InterPro" id="IPR003593">
    <property type="entry name" value="AAA+_ATPase"/>
</dbReference>
<keyword evidence="8" id="KW-0472">Membrane</keyword>
<evidence type="ECO:0000256" key="2">
    <source>
        <dbReference type="ARBA" id="ARBA00005417"/>
    </source>
</evidence>
<dbReference type="Pfam" id="PF13732">
    <property type="entry name" value="DrrA1-3_C"/>
    <property type="match status" value="1"/>
</dbReference>
<comment type="subcellular location">
    <subcellularLocation>
        <location evidence="1">Cell membrane</location>
    </subcellularLocation>
</comment>
<reference evidence="10 11" key="1">
    <citation type="submission" date="2017-09" db="EMBL/GenBank/DDBJ databases">
        <title>Depth-based differentiation of microbial function through sediment-hosted aquifers and enrichment of novel symbionts in the deep terrestrial subsurface.</title>
        <authorList>
            <person name="Probst A.J."/>
            <person name="Ladd B."/>
            <person name="Jarett J.K."/>
            <person name="Geller-Mcgrath D.E."/>
            <person name="Sieber C.M."/>
            <person name="Emerson J.B."/>
            <person name="Anantharaman K."/>
            <person name="Thomas B.C."/>
            <person name="Malmstrom R."/>
            <person name="Stieglmeier M."/>
            <person name="Klingl A."/>
            <person name="Woyke T."/>
            <person name="Ryan C.M."/>
            <person name="Banfield J.F."/>
        </authorList>
    </citation>
    <scope>NUCLEOTIDE SEQUENCE [LARGE SCALE GENOMIC DNA]</scope>
    <source>
        <strain evidence="10">CG08_land_8_20_14_0_20_40_16</strain>
    </source>
</reference>
<dbReference type="PANTHER" id="PTHR42711">
    <property type="entry name" value="ABC TRANSPORTER ATP-BINDING PROTEIN"/>
    <property type="match status" value="1"/>
</dbReference>
<evidence type="ECO:0000256" key="5">
    <source>
        <dbReference type="ARBA" id="ARBA00022741"/>
    </source>
</evidence>
<dbReference type="EMBL" id="PEXU01000052">
    <property type="protein sequence ID" value="PIS42210.1"/>
    <property type="molecule type" value="Genomic_DNA"/>
</dbReference>
<evidence type="ECO:0000256" key="8">
    <source>
        <dbReference type="ARBA" id="ARBA00023136"/>
    </source>
</evidence>
<keyword evidence="6" id="KW-0067">ATP-binding</keyword>
<dbReference type="InterPro" id="IPR025302">
    <property type="entry name" value="DrrA1/2-like_C"/>
</dbReference>
<dbReference type="Proteomes" id="UP000231542">
    <property type="component" value="Unassembled WGS sequence"/>
</dbReference>
<proteinExistence type="inferred from homology"/>
<organism evidence="10 11">
    <name type="scientific">Candidatus Kerfeldbacteria bacterium CG08_land_8_20_14_0_20_40_16</name>
    <dbReference type="NCBI Taxonomy" id="2014244"/>
    <lineage>
        <taxon>Bacteria</taxon>
        <taxon>Candidatus Kerfeldiibacteriota</taxon>
    </lineage>
</organism>
<evidence type="ECO:0000313" key="10">
    <source>
        <dbReference type="EMBL" id="PIS42210.1"/>
    </source>
</evidence>
<dbReference type="Pfam" id="PF00005">
    <property type="entry name" value="ABC_tran"/>
    <property type="match status" value="1"/>
</dbReference>
<dbReference type="InterPro" id="IPR003439">
    <property type="entry name" value="ABC_transporter-like_ATP-bd"/>
</dbReference>
<protein>
    <submittedName>
        <fullName evidence="10">ABC transporter</fullName>
    </submittedName>
</protein>
<feature type="domain" description="ABC transporter" evidence="9">
    <location>
        <begin position="4"/>
        <end position="236"/>
    </location>
</feature>
<evidence type="ECO:0000256" key="1">
    <source>
        <dbReference type="ARBA" id="ARBA00004236"/>
    </source>
</evidence>